<feature type="region of interest" description="Disordered" evidence="1">
    <location>
        <begin position="213"/>
        <end position="234"/>
    </location>
</feature>
<dbReference type="GeneID" id="91094294"/>
<name>A0AAX4JTH6_9TREE</name>
<dbReference type="EMBL" id="CP144101">
    <property type="protein sequence ID" value="WWC88711.1"/>
    <property type="molecule type" value="Genomic_DNA"/>
</dbReference>
<gene>
    <name evidence="2" type="ORF">L201_003624</name>
</gene>
<evidence type="ECO:0000313" key="3">
    <source>
        <dbReference type="Proteomes" id="UP001355207"/>
    </source>
</evidence>
<dbReference type="RefSeq" id="XP_066075474.1">
    <property type="nucleotide sequence ID" value="XM_066219377.1"/>
</dbReference>
<dbReference type="AlphaFoldDB" id="A0AAX4JTH6"/>
<dbReference type="PANTHER" id="PTHR15955:SF8">
    <property type="entry name" value="RWD DOMAIN-CONTAINING PROTEIN 2B-RELATED"/>
    <property type="match status" value="1"/>
</dbReference>
<dbReference type="Proteomes" id="UP001355207">
    <property type="component" value="Chromosome 4"/>
</dbReference>
<sequence>MSGTATHDDLVIELELISSSLLPVETLTASGSEIWPRTVDINSEESKLSIHIIINEGYRSKDAVSIEIKSSSMGRDEATHWKNEVNDKMGDWNEDDEYPLFQILTTHFLPLLAASSPIKNTVTAEKTSITTDLKDNQLYHCLLISHHLLSSTKRKNLISLSSELSLIGFSKVGHPGIMYSIGRLKDLEEWIREVKSWNWLALKVRITPEPINEDLGKNKGKGGENGARGGKGRGEWKELEKINEALDWLKSREKGREQILIDFGVGGSGAIEK</sequence>
<organism evidence="2 3">
    <name type="scientific">Kwoniella dendrophila CBS 6074</name>
    <dbReference type="NCBI Taxonomy" id="1295534"/>
    <lineage>
        <taxon>Eukaryota</taxon>
        <taxon>Fungi</taxon>
        <taxon>Dikarya</taxon>
        <taxon>Basidiomycota</taxon>
        <taxon>Agaricomycotina</taxon>
        <taxon>Tremellomycetes</taxon>
        <taxon>Tremellales</taxon>
        <taxon>Cryptococcaceae</taxon>
        <taxon>Kwoniella</taxon>
    </lineage>
</organism>
<keyword evidence="3" id="KW-1185">Reference proteome</keyword>
<evidence type="ECO:0000256" key="1">
    <source>
        <dbReference type="SAM" id="MobiDB-lite"/>
    </source>
</evidence>
<reference evidence="2 3" key="1">
    <citation type="submission" date="2024-01" db="EMBL/GenBank/DDBJ databases">
        <title>Comparative genomics of Cryptococcus and Kwoniella reveals pathogenesis evolution and contrasting modes of karyotype evolution via chromosome fusion or intercentromeric recombination.</title>
        <authorList>
            <person name="Coelho M.A."/>
            <person name="David-Palma M."/>
            <person name="Shea T."/>
            <person name="Bowers K."/>
            <person name="McGinley-Smith S."/>
            <person name="Mohammad A.W."/>
            <person name="Gnirke A."/>
            <person name="Yurkov A.M."/>
            <person name="Nowrousian M."/>
            <person name="Sun S."/>
            <person name="Cuomo C.A."/>
            <person name="Heitman J."/>
        </authorList>
    </citation>
    <scope>NUCLEOTIDE SEQUENCE [LARGE SCALE GENOMIC DNA]</scope>
    <source>
        <strain evidence="2 3">CBS 6074</strain>
    </source>
</reference>
<dbReference type="PANTHER" id="PTHR15955">
    <property type="entry name" value="RWD DOMAIN CONTAINING PROTEIN 2"/>
    <property type="match status" value="1"/>
</dbReference>
<dbReference type="InterPro" id="IPR017359">
    <property type="entry name" value="Phi-like"/>
</dbReference>
<accession>A0AAX4JTH6</accession>
<protein>
    <submittedName>
        <fullName evidence="2">Uncharacterized protein</fullName>
    </submittedName>
</protein>
<proteinExistence type="predicted"/>
<evidence type="ECO:0000313" key="2">
    <source>
        <dbReference type="EMBL" id="WWC88711.1"/>
    </source>
</evidence>